<evidence type="ECO:0000313" key="3">
    <source>
        <dbReference type="EMBL" id="CEJ59993.1"/>
    </source>
</evidence>
<feature type="region of interest" description="Disordered" evidence="1">
    <location>
        <begin position="302"/>
        <end position="341"/>
    </location>
</feature>
<dbReference type="InterPro" id="IPR002654">
    <property type="entry name" value="Glyco_trans_25"/>
</dbReference>
<evidence type="ECO:0000259" key="2">
    <source>
        <dbReference type="Pfam" id="PF01755"/>
    </source>
</evidence>
<reference evidence="4" key="1">
    <citation type="journal article" date="2015" name="Genome Announc.">
        <title>Draft genome sequence of the fungus Penicillium brasilianum MG11.</title>
        <authorList>
            <person name="Horn F."/>
            <person name="Linde J."/>
            <person name="Mattern D.J."/>
            <person name="Walther G."/>
            <person name="Guthke R."/>
            <person name="Brakhage A.A."/>
            <person name="Valiante V."/>
        </authorList>
    </citation>
    <scope>NUCLEOTIDE SEQUENCE [LARGE SCALE GENOMIC DNA]</scope>
    <source>
        <strain evidence="4">MG11</strain>
    </source>
</reference>
<protein>
    <recommendedName>
        <fullName evidence="2">Glycosyl transferase family 25 domain-containing protein</fullName>
    </recommendedName>
</protein>
<dbReference type="Pfam" id="PF01755">
    <property type="entry name" value="Glyco_transf_25"/>
    <property type="match status" value="1"/>
</dbReference>
<keyword evidence="4" id="KW-1185">Reference proteome</keyword>
<evidence type="ECO:0000313" key="4">
    <source>
        <dbReference type="Proteomes" id="UP000042958"/>
    </source>
</evidence>
<feature type="compositionally biased region" description="Basic and acidic residues" evidence="1">
    <location>
        <begin position="331"/>
        <end position="341"/>
    </location>
</feature>
<gene>
    <name evidence="3" type="ORF">PMG11_08590</name>
</gene>
<dbReference type="AlphaFoldDB" id="A0A0F7TTB9"/>
<organism evidence="3 4">
    <name type="scientific">Penicillium brasilianum</name>
    <dbReference type="NCBI Taxonomy" id="104259"/>
    <lineage>
        <taxon>Eukaryota</taxon>
        <taxon>Fungi</taxon>
        <taxon>Dikarya</taxon>
        <taxon>Ascomycota</taxon>
        <taxon>Pezizomycotina</taxon>
        <taxon>Eurotiomycetes</taxon>
        <taxon>Eurotiomycetidae</taxon>
        <taxon>Eurotiales</taxon>
        <taxon>Aspergillaceae</taxon>
        <taxon>Penicillium</taxon>
    </lineage>
</organism>
<evidence type="ECO:0000256" key="1">
    <source>
        <dbReference type="SAM" id="MobiDB-lite"/>
    </source>
</evidence>
<feature type="domain" description="Glycosyl transferase family 25" evidence="2">
    <location>
        <begin position="108"/>
        <end position="158"/>
    </location>
</feature>
<proteinExistence type="predicted"/>
<dbReference type="OrthoDB" id="47375at2759"/>
<dbReference type="STRING" id="104259.A0A0F7TTB9"/>
<accession>A0A0F7TTB9</accession>
<dbReference type="EMBL" id="CDHK01000008">
    <property type="protein sequence ID" value="CEJ59993.1"/>
    <property type="molecule type" value="Genomic_DNA"/>
</dbReference>
<name>A0A0F7TTB9_PENBI</name>
<feature type="compositionally biased region" description="Basic and acidic residues" evidence="1">
    <location>
        <begin position="302"/>
        <end position="315"/>
    </location>
</feature>
<dbReference type="CDD" id="cd06532">
    <property type="entry name" value="Glyco_transf_25"/>
    <property type="match status" value="1"/>
</dbReference>
<dbReference type="Proteomes" id="UP000042958">
    <property type="component" value="Unassembled WGS sequence"/>
</dbReference>
<sequence length="341" mass="37975">MWSSTKRPWPVAALIFTIFCFALIWMSSYRPSFGHPASLGSSVRYASNSTLGFQKIFYISLPQRLDRHDAITLISSMSGVSPTLEPGVNGTLLLEKALPEGSGSLRPEQLGCWRAHANVWKRMLDENIETAMIVEDDVDWDIHVRDVFTELSHNLAQQTLFPSLSPRSNQTIAPYGLDWDILYVGSAWDIPNEENRPPHLLYHDPFAPTRDQTGGSYVNELEGWGAKVTNTSRHRLVAPSWYPVSTIGYAVTKKGAQKLLYNLGYKGFGSPIDLAMIDLIKKGVVDSYTIIPPIVTRFRTGGAKDSDIDEVKPEDAEAEPGSENLNMSARKAMERLSNKTS</sequence>